<dbReference type="InterPro" id="IPR055430">
    <property type="entry name" value="HAT_Syf1_CNRKL1_C"/>
</dbReference>
<name>A0ABD1HNC9_SALDI</name>
<keyword evidence="6" id="KW-0508">mRNA splicing</keyword>
<evidence type="ECO:0000256" key="2">
    <source>
        <dbReference type="ARBA" id="ARBA00008644"/>
    </source>
</evidence>
<keyword evidence="7" id="KW-0539">Nucleus</keyword>
<dbReference type="InterPro" id="IPR011990">
    <property type="entry name" value="TPR-like_helical_dom_sf"/>
</dbReference>
<dbReference type="GO" id="GO:0005681">
    <property type="term" value="C:spliceosomal complex"/>
    <property type="evidence" value="ECO:0007669"/>
    <property type="project" value="UniProtKB-KW"/>
</dbReference>
<proteinExistence type="inferred from homology"/>
<evidence type="ECO:0000259" key="10">
    <source>
        <dbReference type="Pfam" id="PF23233"/>
    </source>
</evidence>
<feature type="domain" description="Pre-mRNA-splicing factor Syf1-like N-terminal HAT-repeats" evidence="10">
    <location>
        <begin position="13"/>
        <end position="168"/>
    </location>
</feature>
<comment type="subcellular location">
    <subcellularLocation>
        <location evidence="1">Nucleus</location>
    </subcellularLocation>
</comment>
<dbReference type="Proteomes" id="UP001567538">
    <property type="component" value="Unassembled WGS sequence"/>
</dbReference>
<dbReference type="InterPro" id="IPR045075">
    <property type="entry name" value="Syf1-like"/>
</dbReference>
<comment type="caution">
    <text evidence="11">The sequence shown here is derived from an EMBL/GenBank/DDBJ whole genome shotgun (WGS) entry which is preliminary data.</text>
</comment>
<keyword evidence="12" id="KW-1185">Reference proteome</keyword>
<evidence type="ECO:0000256" key="8">
    <source>
        <dbReference type="SAM" id="MobiDB-lite"/>
    </source>
</evidence>
<dbReference type="Gene3D" id="1.25.40.10">
    <property type="entry name" value="Tetratricopeptide repeat domain"/>
    <property type="match status" value="2"/>
</dbReference>
<reference evidence="11 12" key="1">
    <citation type="submission" date="2024-06" db="EMBL/GenBank/DDBJ databases">
        <title>A chromosome level genome sequence of Diviner's sage (Salvia divinorum).</title>
        <authorList>
            <person name="Ford S.A."/>
            <person name="Ro D.-K."/>
            <person name="Ness R.W."/>
            <person name="Phillips M.A."/>
        </authorList>
    </citation>
    <scope>NUCLEOTIDE SEQUENCE [LARGE SCALE GENOMIC DNA]</scope>
    <source>
        <strain evidence="11">SAF-2024a</strain>
        <tissue evidence="11">Leaf</tissue>
    </source>
</reference>
<organism evidence="11 12">
    <name type="scientific">Salvia divinorum</name>
    <name type="common">Maria pastora</name>
    <name type="synonym">Diviner's sage</name>
    <dbReference type="NCBI Taxonomy" id="28513"/>
    <lineage>
        <taxon>Eukaryota</taxon>
        <taxon>Viridiplantae</taxon>
        <taxon>Streptophyta</taxon>
        <taxon>Embryophyta</taxon>
        <taxon>Tracheophyta</taxon>
        <taxon>Spermatophyta</taxon>
        <taxon>Magnoliopsida</taxon>
        <taxon>eudicotyledons</taxon>
        <taxon>Gunneridae</taxon>
        <taxon>Pentapetalae</taxon>
        <taxon>asterids</taxon>
        <taxon>lamiids</taxon>
        <taxon>Lamiales</taxon>
        <taxon>Lamiaceae</taxon>
        <taxon>Nepetoideae</taxon>
        <taxon>Mentheae</taxon>
        <taxon>Salviinae</taxon>
        <taxon>Salvia</taxon>
        <taxon>Salvia subgen. Calosphace</taxon>
    </lineage>
</organism>
<evidence type="ECO:0000256" key="1">
    <source>
        <dbReference type="ARBA" id="ARBA00004123"/>
    </source>
</evidence>
<dbReference type="InterPro" id="IPR055433">
    <property type="entry name" value="HAT_Syf1-like_N"/>
</dbReference>
<evidence type="ECO:0000256" key="6">
    <source>
        <dbReference type="ARBA" id="ARBA00023187"/>
    </source>
</evidence>
<evidence type="ECO:0000256" key="7">
    <source>
        <dbReference type="ARBA" id="ARBA00023242"/>
    </source>
</evidence>
<dbReference type="GO" id="GO:0006397">
    <property type="term" value="P:mRNA processing"/>
    <property type="evidence" value="ECO:0007669"/>
    <property type="project" value="UniProtKB-KW"/>
</dbReference>
<dbReference type="EMBL" id="JBEAFC010000004">
    <property type="protein sequence ID" value="KAL1557931.1"/>
    <property type="molecule type" value="Genomic_DNA"/>
</dbReference>
<feature type="domain" description="Pre-mRNA-splicing factor Syf1/CRNKL1-like C-terminal HAT-repeats" evidence="9">
    <location>
        <begin position="347"/>
        <end position="553"/>
    </location>
</feature>
<evidence type="ECO:0000256" key="5">
    <source>
        <dbReference type="ARBA" id="ARBA00022737"/>
    </source>
</evidence>
<comment type="similarity">
    <text evidence="2">Belongs to the crooked-neck family.</text>
</comment>
<feature type="region of interest" description="Disordered" evidence="8">
    <location>
        <begin position="601"/>
        <end position="624"/>
    </location>
</feature>
<dbReference type="AlphaFoldDB" id="A0ABD1HNC9"/>
<keyword evidence="5" id="KW-0677">Repeat</keyword>
<sequence>MPICEDDLYPAEEDYPYKEEVLRNPHNLKSWCRYLTHAPPRKRVIIYERALKALPGSYKLWRAYLRLRLDVAHSLPITHPRYQTLNNTFERALATMHKMPRIWIMFLQSLTHQKLITRTRRAFDRPLRALPVTQHASVWECYVAFASQKLVPLKTSLAVYNRLLKYDPSYIENYIEFLVNSELWKEAAERLAEALNDDQFVSRKGKTRHGMWLELCDLLIHHSTEIHGLDVDAVIRGGIRKFTDEAGMLWTCLATHYIKRGHLEKARDAYEEGMATVTTVRDFSVVFDAYSQFEESVLSIKMGDMEDDIDDEEAFWFKDDNDMDMLMERYAHLIHRSSELANCVQLRQNPHNDIWVAYLSKFVKRYGKSKLERARELFEEAIEKAPAQSVKPLYLEYAKMEEDYGLATRAMRVYDEATKAVPPNEKLGMYEIYMARAGAAFGLAKTREIYEQAINESGLSNKDVKAMCLRYAQVEEKLGEIDRGRALYKHASQFADPRCDHECLWNEWHEFEVQHGSEDTCLEMIRIKRSVRARYSQILPEQTSLDKTKEDDDEMERRLTSNDFVSAGLQHNGEDVERPPQEDEEIHVAAVFGGGLDLARKRDEATDDAQNNGALERIKRMRRS</sequence>
<keyword evidence="4" id="KW-0747">Spliceosome</keyword>
<dbReference type="PANTHER" id="PTHR11246:SF5">
    <property type="entry name" value="PRE-MRNA-SPLICING FACTOR SYF1"/>
    <property type="match status" value="1"/>
</dbReference>
<dbReference type="PANTHER" id="PTHR11246">
    <property type="entry name" value="PRE-MRNA SPLICING FACTOR"/>
    <property type="match status" value="1"/>
</dbReference>
<dbReference type="Pfam" id="PF23231">
    <property type="entry name" value="HAT_Syf1_CNRKL1_C"/>
    <property type="match status" value="1"/>
</dbReference>
<accession>A0ABD1HNC9</accession>
<evidence type="ECO:0000256" key="4">
    <source>
        <dbReference type="ARBA" id="ARBA00022728"/>
    </source>
</evidence>
<keyword evidence="3" id="KW-0507">mRNA processing</keyword>
<evidence type="ECO:0000256" key="3">
    <source>
        <dbReference type="ARBA" id="ARBA00022664"/>
    </source>
</evidence>
<gene>
    <name evidence="11" type="ORF">AAHA92_08458</name>
</gene>
<evidence type="ECO:0000259" key="9">
    <source>
        <dbReference type="Pfam" id="PF23231"/>
    </source>
</evidence>
<dbReference type="GO" id="GO:0008380">
    <property type="term" value="P:RNA splicing"/>
    <property type="evidence" value="ECO:0007669"/>
    <property type="project" value="UniProtKB-KW"/>
</dbReference>
<evidence type="ECO:0000313" key="12">
    <source>
        <dbReference type="Proteomes" id="UP001567538"/>
    </source>
</evidence>
<dbReference type="Pfam" id="PF23233">
    <property type="entry name" value="HAT_Syf1_CNRKL1_N"/>
    <property type="match status" value="1"/>
</dbReference>
<dbReference type="SMART" id="SM00386">
    <property type="entry name" value="HAT"/>
    <property type="match status" value="7"/>
</dbReference>
<protein>
    <submittedName>
        <fullName evidence="11">Pre-mRNA-splicing factor SYF1-like</fullName>
    </submittedName>
</protein>
<evidence type="ECO:0000313" key="11">
    <source>
        <dbReference type="EMBL" id="KAL1557931.1"/>
    </source>
</evidence>
<dbReference type="SUPFAM" id="SSF48452">
    <property type="entry name" value="TPR-like"/>
    <property type="match status" value="3"/>
</dbReference>
<dbReference type="InterPro" id="IPR003107">
    <property type="entry name" value="HAT"/>
</dbReference>